<dbReference type="Pfam" id="PF09995">
    <property type="entry name" value="MPAB_Lcp_cat"/>
    <property type="match status" value="1"/>
</dbReference>
<feature type="region of interest" description="Disordered" evidence="1">
    <location>
        <begin position="472"/>
        <end position="573"/>
    </location>
</feature>
<dbReference type="Proteomes" id="UP000183180">
    <property type="component" value="Unassembled WGS sequence"/>
</dbReference>
<dbReference type="InterPro" id="IPR037473">
    <property type="entry name" value="Lcp-like"/>
</dbReference>
<dbReference type="PANTHER" id="PTHR37539">
    <property type="entry name" value="SECRETED PROTEIN-RELATED"/>
    <property type="match status" value="1"/>
</dbReference>
<feature type="compositionally biased region" description="Low complexity" evidence="1">
    <location>
        <begin position="492"/>
        <end position="506"/>
    </location>
</feature>
<dbReference type="STRING" id="158898.SAMN04488548_134174"/>
<name>A0A1H2GYA2_9ACTN</name>
<evidence type="ECO:0000313" key="4">
    <source>
        <dbReference type="Proteomes" id="UP000183180"/>
    </source>
</evidence>
<dbReference type="EMBL" id="FNLM01000034">
    <property type="protein sequence ID" value="SDU24586.1"/>
    <property type="molecule type" value="Genomic_DNA"/>
</dbReference>
<proteinExistence type="predicted"/>
<evidence type="ECO:0000313" key="3">
    <source>
        <dbReference type="EMBL" id="SDU24586.1"/>
    </source>
</evidence>
<dbReference type="PANTHER" id="PTHR37539:SF1">
    <property type="entry name" value="ER-BOUND OXYGENASE MPAB_MPAB'_RUBBER OXYGENASE CATALYTIC DOMAIN-CONTAINING PROTEIN"/>
    <property type="match status" value="1"/>
</dbReference>
<accession>A0A1H2GYA2</accession>
<organism evidence="3 4">
    <name type="scientific">Gordonia westfalica</name>
    <dbReference type="NCBI Taxonomy" id="158898"/>
    <lineage>
        <taxon>Bacteria</taxon>
        <taxon>Bacillati</taxon>
        <taxon>Actinomycetota</taxon>
        <taxon>Actinomycetes</taxon>
        <taxon>Mycobacteriales</taxon>
        <taxon>Gordoniaceae</taxon>
        <taxon>Gordonia</taxon>
    </lineage>
</organism>
<gene>
    <name evidence="3" type="ORF">SAMN04488548_134174</name>
</gene>
<feature type="domain" description="ER-bound oxygenase mpaB/mpaB'/Rubber oxygenase catalytic" evidence="2">
    <location>
        <begin position="134"/>
        <end position="297"/>
    </location>
</feature>
<dbReference type="GO" id="GO:0016491">
    <property type="term" value="F:oxidoreductase activity"/>
    <property type="evidence" value="ECO:0007669"/>
    <property type="project" value="InterPro"/>
</dbReference>
<evidence type="ECO:0000259" key="2">
    <source>
        <dbReference type="Pfam" id="PF09995"/>
    </source>
</evidence>
<dbReference type="AlphaFoldDB" id="A0A1H2GYA2"/>
<reference evidence="3 4" key="1">
    <citation type="submission" date="2016-10" db="EMBL/GenBank/DDBJ databases">
        <authorList>
            <person name="de Groot N.N."/>
        </authorList>
    </citation>
    <scope>NUCLEOTIDE SEQUENCE [LARGE SCALE GENOMIC DNA]</scope>
    <source>
        <strain evidence="3 4">DSM 44215</strain>
    </source>
</reference>
<sequence>MRSALPRRLGDRNTYLDDPRLMELVHTSTFLADVPADRVAALAGRYPVSELVTLVRRVCREGAENVPDAPPEIGELITVMQEKPDWINFDLVDDGAAYSRVYAALVSPLMTRGAFLATFTNSYAALPMTITDALSGTRAAHRVNETTAYFAVTALPGGLDRFSPGFEATVMVRLMHSMVRVNALQRIGRTNNSKNRMWDTEVYGLPVPQIDQFPAGMIGPYQKADKDVRANRELPYDERAMVEFHRYRGFLLGLPEELLPGSAQEIVDLFNARAATLRYGYDDDCRKLVSSTMDAYLRPSESPFDRAADAVEKSYSKLAFAAAFCEGNLKKAAEMGVDLSVTDFARAAATVPLLTSRFAAVRIAGELPVLQELADQYVTDLVKRRLDDNGIPAYTTDSREYAHYSAGTVGLRLLLGLRGGPLIGGSTFAGPVARFFALGRIGLHVRLRILRRGVDFLGVRIGLLLGHRTAIPADDRDQPSTVPVTPTDPLTAVAASGSGSPVAAPSPERPDPRRRRVARRNAGQPARWCGPHPGNAEPPRGSRFRLCGSRPGAADWADAWSRSPCRPPAPTAG</sequence>
<protein>
    <recommendedName>
        <fullName evidence="2">ER-bound oxygenase mpaB/mpaB'/Rubber oxygenase catalytic domain-containing protein</fullName>
    </recommendedName>
</protein>
<dbReference type="InterPro" id="IPR018713">
    <property type="entry name" value="MPAB/Lcp_cat_dom"/>
</dbReference>
<evidence type="ECO:0000256" key="1">
    <source>
        <dbReference type="SAM" id="MobiDB-lite"/>
    </source>
</evidence>